<protein>
    <submittedName>
        <fullName evidence="4">Uncharacterized protein</fullName>
    </submittedName>
</protein>
<dbReference type="Proteomes" id="UP001016761">
    <property type="component" value="Unassembled WGS sequence"/>
</dbReference>
<evidence type="ECO:0000313" key="4">
    <source>
        <dbReference type="EMBL" id="NUC71736.1"/>
    </source>
</evidence>
<evidence type="ECO:0000256" key="2">
    <source>
        <dbReference type="SAM" id="MobiDB-lite"/>
    </source>
</evidence>
<sequence>MQRHSPDPFKQDNSSVGTGGSENRGYTWHYGERVIDEVFSGRDDLSWDELEKEIEEEAKKLIEFQESGTVNGPYQESEELQVKVDTLQQRVSTLEVLIEHEMTTDTATIDISEFRTFLGLSSLASVAFLVLFLVMFSADILPVALVAALTVILFLSALGFGRLWYDLSDY</sequence>
<feature type="transmembrane region" description="Helical" evidence="3">
    <location>
        <begin position="117"/>
        <end position="138"/>
    </location>
</feature>
<accession>A0ABX2LD30</accession>
<keyword evidence="3" id="KW-0472">Membrane</keyword>
<feature type="region of interest" description="Disordered" evidence="2">
    <location>
        <begin position="1"/>
        <end position="26"/>
    </location>
</feature>
<keyword evidence="3" id="KW-1133">Transmembrane helix</keyword>
<evidence type="ECO:0000313" key="5">
    <source>
        <dbReference type="Proteomes" id="UP001016761"/>
    </source>
</evidence>
<dbReference type="RefSeq" id="WP_174679723.1">
    <property type="nucleotide sequence ID" value="NZ_JABUQZ010000001.1"/>
</dbReference>
<proteinExistence type="predicted"/>
<keyword evidence="3" id="KW-0812">Transmembrane</keyword>
<dbReference type="EMBL" id="JABUQZ010000001">
    <property type="protein sequence ID" value="NUC71736.1"/>
    <property type="molecule type" value="Genomic_DNA"/>
</dbReference>
<keyword evidence="1" id="KW-0175">Coiled coil</keyword>
<reference evidence="4 5" key="1">
    <citation type="submission" date="2020-06" db="EMBL/GenBank/DDBJ databases">
        <title>Haloterrigena sp. nov., an extremely halophilic archaeon isolated from a saline sediment.</title>
        <authorList>
            <person name="Liu B.-B."/>
        </authorList>
    </citation>
    <scope>NUCLEOTIDE SEQUENCE [LARGE SCALE GENOMIC DNA]</scope>
    <source>
        <strain evidence="4 5">SYSU A558-1</strain>
    </source>
</reference>
<name>A0ABX2LD30_9EURY</name>
<organism evidence="4 5">
    <name type="scientific">Haloterrigena gelatinilytica</name>
    <dbReference type="NCBI Taxonomy" id="2741724"/>
    <lineage>
        <taxon>Archaea</taxon>
        <taxon>Methanobacteriati</taxon>
        <taxon>Methanobacteriota</taxon>
        <taxon>Stenosarchaea group</taxon>
        <taxon>Halobacteria</taxon>
        <taxon>Halobacteriales</taxon>
        <taxon>Natrialbaceae</taxon>
        <taxon>Haloterrigena</taxon>
    </lineage>
</organism>
<evidence type="ECO:0000256" key="1">
    <source>
        <dbReference type="SAM" id="Coils"/>
    </source>
</evidence>
<keyword evidence="5" id="KW-1185">Reference proteome</keyword>
<comment type="caution">
    <text evidence="4">The sequence shown here is derived from an EMBL/GenBank/DDBJ whole genome shotgun (WGS) entry which is preliminary data.</text>
</comment>
<feature type="compositionally biased region" description="Basic and acidic residues" evidence="2">
    <location>
        <begin position="1"/>
        <end position="10"/>
    </location>
</feature>
<feature type="coiled-coil region" evidence="1">
    <location>
        <begin position="47"/>
        <end position="97"/>
    </location>
</feature>
<evidence type="ECO:0000256" key="3">
    <source>
        <dbReference type="SAM" id="Phobius"/>
    </source>
</evidence>
<gene>
    <name evidence="4" type="ORF">HTZ84_05330</name>
</gene>
<feature type="transmembrane region" description="Helical" evidence="3">
    <location>
        <begin position="144"/>
        <end position="165"/>
    </location>
</feature>